<gene>
    <name evidence="1" type="ORF">M4486_04395</name>
</gene>
<dbReference type="Proteomes" id="UP001055868">
    <property type="component" value="Chromosome"/>
</dbReference>
<evidence type="ECO:0000313" key="2">
    <source>
        <dbReference type="Proteomes" id="UP001055868"/>
    </source>
</evidence>
<dbReference type="RefSeq" id="WP_239203741.1">
    <property type="nucleotide sequence ID" value="NZ_CP097218.1"/>
</dbReference>
<proteinExistence type="predicted"/>
<keyword evidence="2" id="KW-1185">Reference proteome</keyword>
<organism evidence="1 2">
    <name type="scientific">Brachybacterium kimchii</name>
    <dbReference type="NCBI Taxonomy" id="2942909"/>
    <lineage>
        <taxon>Bacteria</taxon>
        <taxon>Bacillati</taxon>
        <taxon>Actinomycetota</taxon>
        <taxon>Actinomycetes</taxon>
        <taxon>Micrococcales</taxon>
        <taxon>Dermabacteraceae</taxon>
        <taxon>Brachybacterium</taxon>
    </lineage>
</organism>
<accession>A0ABY4N7M8</accession>
<protein>
    <submittedName>
        <fullName evidence="1">Uncharacterized protein</fullName>
    </submittedName>
</protein>
<reference evidence="1" key="1">
    <citation type="submission" date="2022-05" db="EMBL/GenBank/DDBJ databases">
        <title>Genomic analysis of Brachybacterium sp. CBA3104.</title>
        <authorList>
            <person name="Roh S.W."/>
            <person name="Kim Y.B."/>
            <person name="Kim Y."/>
        </authorList>
    </citation>
    <scope>NUCLEOTIDE SEQUENCE</scope>
    <source>
        <strain evidence="1">CBA3104</strain>
    </source>
</reference>
<dbReference type="EMBL" id="CP097218">
    <property type="protein sequence ID" value="UQN30558.1"/>
    <property type="molecule type" value="Genomic_DNA"/>
</dbReference>
<name>A0ABY4N7M8_9MICO</name>
<sequence length="117" mass="13165">MTTIDREHLRKLADAATLGPWEAERIHHRPLGQPPHHCWEVTVDGQPLIDCFREDEDDAAETADFIAAARDAVPELLDALQRVRDLHHPWGDTLSGTRICNECDHAWPCATVRALEG</sequence>
<evidence type="ECO:0000313" key="1">
    <source>
        <dbReference type="EMBL" id="UQN30558.1"/>
    </source>
</evidence>